<evidence type="ECO:0000313" key="2">
    <source>
        <dbReference type="Proteomes" id="UP000753961"/>
    </source>
</evidence>
<sequence length="57" mass="6571">MKRKSLGNQIAIDTVLDYNDVPEIALMILRNHTGGSEEIPFPINADKKQEWMGFYNF</sequence>
<dbReference type="RefSeq" id="WP_222581539.1">
    <property type="nucleotide sequence ID" value="NZ_JAHVHU010000021.1"/>
</dbReference>
<comment type="caution">
    <text evidence="1">The sequence shown here is derived from an EMBL/GenBank/DDBJ whole genome shotgun (WGS) entry which is preliminary data.</text>
</comment>
<protein>
    <submittedName>
        <fullName evidence="1">Uncharacterized protein</fullName>
    </submittedName>
</protein>
<name>A0A953I092_9BACT</name>
<proteinExistence type="predicted"/>
<accession>A0A953I092</accession>
<gene>
    <name evidence="1" type="ORF">KUV50_17755</name>
</gene>
<organism evidence="1 2">
    <name type="scientific">Membranihabitans marinus</name>
    <dbReference type="NCBI Taxonomy" id="1227546"/>
    <lineage>
        <taxon>Bacteria</taxon>
        <taxon>Pseudomonadati</taxon>
        <taxon>Bacteroidota</taxon>
        <taxon>Saprospiria</taxon>
        <taxon>Saprospirales</taxon>
        <taxon>Saprospiraceae</taxon>
        <taxon>Membranihabitans</taxon>
    </lineage>
</organism>
<keyword evidence="2" id="KW-1185">Reference proteome</keyword>
<dbReference type="Proteomes" id="UP000753961">
    <property type="component" value="Unassembled WGS sequence"/>
</dbReference>
<dbReference type="AlphaFoldDB" id="A0A953I092"/>
<dbReference type="EMBL" id="JAHVHU010000021">
    <property type="protein sequence ID" value="MBY5960001.1"/>
    <property type="molecule type" value="Genomic_DNA"/>
</dbReference>
<evidence type="ECO:0000313" key="1">
    <source>
        <dbReference type="EMBL" id="MBY5960001.1"/>
    </source>
</evidence>
<reference evidence="1" key="1">
    <citation type="submission" date="2021-06" db="EMBL/GenBank/DDBJ databases">
        <title>44 bacteria genomes isolated from Dapeng, Shenzhen.</title>
        <authorList>
            <person name="Zheng W."/>
            <person name="Yu S."/>
            <person name="Huang Y."/>
        </authorList>
    </citation>
    <scope>NUCLEOTIDE SEQUENCE</scope>
    <source>
        <strain evidence="1">DP5N28-2</strain>
    </source>
</reference>